<proteinExistence type="predicted"/>
<dbReference type="AlphaFoldDB" id="A0A101I096"/>
<evidence type="ECO:0008006" key="3">
    <source>
        <dbReference type="Google" id="ProtNLM"/>
    </source>
</evidence>
<evidence type="ECO:0000313" key="2">
    <source>
        <dbReference type="Proteomes" id="UP000053467"/>
    </source>
</evidence>
<dbReference type="Gene3D" id="3.30.70.1150">
    <property type="entry name" value="ACT-like. Chain A, domain 2"/>
    <property type="match status" value="1"/>
</dbReference>
<reference evidence="2" key="1">
    <citation type="journal article" date="2015" name="MBio">
        <title>Genome-Resolved Metagenomic Analysis Reveals Roles for Candidate Phyla and Other Microbial Community Members in Biogeochemical Transformations in Oil Reservoirs.</title>
        <authorList>
            <person name="Hu P."/>
            <person name="Tom L."/>
            <person name="Singh A."/>
            <person name="Thomas B.C."/>
            <person name="Baker B.J."/>
            <person name="Piceno Y.M."/>
            <person name="Andersen G.L."/>
            <person name="Banfield J.F."/>
        </authorList>
    </citation>
    <scope>NUCLEOTIDE SEQUENCE [LARGE SCALE GENOMIC DNA]</scope>
</reference>
<dbReference type="InterPro" id="IPR027271">
    <property type="entry name" value="Acetolactate_synth/TF_NikR_C"/>
</dbReference>
<sequence length="86" mass="9419">MKKNVILILVSNRSKSAIKVQQTLTKYGCIIKTRLGIHDGVENKCSECGLMIVELAGTDKEGKELFSALQKINGVTAKMISLKLKV</sequence>
<evidence type="ECO:0000313" key="1">
    <source>
        <dbReference type="EMBL" id="KUK86657.1"/>
    </source>
</evidence>
<dbReference type="EMBL" id="LGGX01000014">
    <property type="protein sequence ID" value="KUK86657.1"/>
    <property type="molecule type" value="Genomic_DNA"/>
</dbReference>
<dbReference type="InterPro" id="IPR045865">
    <property type="entry name" value="ACT-like_dom_sf"/>
</dbReference>
<gene>
    <name evidence="1" type="ORF">XE03_1356</name>
</gene>
<name>A0A101I096_UNCT6</name>
<dbReference type="Proteomes" id="UP000053467">
    <property type="component" value="Unassembled WGS sequence"/>
</dbReference>
<dbReference type="SUPFAM" id="SSF55021">
    <property type="entry name" value="ACT-like"/>
    <property type="match status" value="1"/>
</dbReference>
<organism evidence="1 2">
    <name type="scientific">candidate division TA06 bacterium 34_109</name>
    <dbReference type="NCBI Taxonomy" id="1635277"/>
    <lineage>
        <taxon>Bacteria</taxon>
        <taxon>Bacteria division TA06</taxon>
    </lineage>
</organism>
<comment type="caution">
    <text evidence="1">The sequence shown here is derived from an EMBL/GenBank/DDBJ whole genome shotgun (WGS) entry which is preliminary data.</text>
</comment>
<dbReference type="PATRIC" id="fig|1635277.3.peg.2036"/>
<accession>A0A101I096</accession>
<protein>
    <recommendedName>
        <fullName evidence="3">Iron-only hydrogenase system regulator</fullName>
    </recommendedName>
</protein>